<dbReference type="KEGG" id="pcb:PCHAS_0406900"/>
<feature type="region of interest" description="Disordered" evidence="1">
    <location>
        <begin position="1137"/>
        <end position="1213"/>
    </location>
</feature>
<feature type="compositionally biased region" description="Polar residues" evidence="1">
    <location>
        <begin position="847"/>
        <end position="858"/>
    </location>
</feature>
<organism evidence="2 3">
    <name type="scientific">Plasmodium chabaudi chabaudi</name>
    <dbReference type="NCBI Taxonomy" id="31271"/>
    <lineage>
        <taxon>Eukaryota</taxon>
        <taxon>Sar</taxon>
        <taxon>Alveolata</taxon>
        <taxon>Apicomplexa</taxon>
        <taxon>Aconoidasida</taxon>
        <taxon>Haemosporida</taxon>
        <taxon>Plasmodiidae</taxon>
        <taxon>Plasmodium</taxon>
        <taxon>Plasmodium (Vinckeia)</taxon>
    </lineage>
</organism>
<dbReference type="OrthoDB" id="386214at2759"/>
<gene>
    <name evidence="2" type="ORF">PCHAS_0406900</name>
</gene>
<feature type="compositionally biased region" description="Basic and acidic residues" evidence="1">
    <location>
        <begin position="175"/>
        <end position="186"/>
    </location>
</feature>
<evidence type="ECO:0000256" key="1">
    <source>
        <dbReference type="SAM" id="MobiDB-lite"/>
    </source>
</evidence>
<evidence type="ECO:0000313" key="3">
    <source>
        <dbReference type="Proteomes" id="UP000071118"/>
    </source>
</evidence>
<feature type="compositionally biased region" description="Polar residues" evidence="1">
    <location>
        <begin position="737"/>
        <end position="751"/>
    </location>
</feature>
<dbReference type="Proteomes" id="UP000071118">
    <property type="component" value="Chromosome 4"/>
</dbReference>
<feature type="compositionally biased region" description="Polar residues" evidence="1">
    <location>
        <begin position="1140"/>
        <end position="1152"/>
    </location>
</feature>
<proteinExistence type="predicted"/>
<keyword evidence="3" id="KW-1185">Reference proteome</keyword>
<sequence>MNDDQKSELKLDQSGASNGLFTVIERKPLSSLENNEGFGGNNYAEPLSNSIEGLLKKKEAENTPYNDNICEIYRLNSSQFLNDNCENTVSRISYVDDDVSSFYDSEKENELYFDNDISTLGSCYSAASPLKSRSKKGRSSVNSYAKNTRRSNSYDNINDIYNSYKQKGSKSNKYKNKDNEEQDKNNKLRRKKDRGYILNEYNNDTKNERYIHIDRSNDNTFNDELVDSKDSNDEKAIRINKNIYRIINLNKSDNIDKENFLKRITKIRKSMIKNMGHDNYKIESKYDDNKLKRRQSGNTNNSDLDNLKDVDENDCIKGLSKIYFNNETENYTNYNRFSEGHYLKRYKNISRYNSDKKVGYKESDRDRDRDRDRDHFIYLKNARNREGIENDSYHNLEYKDKNAFYNYSHNNSEEGNPQNEYPKYKHHEYNHRNYDVNENMPYDKHMNRNMYGKNGLPQRYGQYERYEDSDEHYRGTKIKHYNKNNPNINSNDCNDNYMYREEEDKYNYNDEGGRDENEKRYYNRNSKDYHYVNGRENDMCRYDEYKNNYYKNYPNYNSKKMHNNMGYEYNENDEDRNIYEREGRIKRFDYNQNNMEENIYNGPFRTSLKNKEYDDNMYNNNYNDQNEFYYNNRNSEMGQGNNLYNDHMRNYQYDKQIGNENKRGDNNDDHICSDMEKGYRYSNENKMNDETQGESFFNNSYNLNDDTKQNNITTNNEGDGIQNVNNENELINDNINKHPSNNINQQNADTNTAGLPIPTVPIPTVPLSAVPMSTVPLPAVPISTMPIPTIPAALPTIPVAGAVPGAVPGAIAGAVPMQGIPLPGQMPINAGLPIPGQMPINPGDVQSGDQQSQVNQPNPDQPVKRKRGRPKLKKTPPDEVQQNENQNNITSYQMGNMNNANNNLMNDMKHQMYGATCSNNNNNLNPVINTGYNNHIGHPINNHLNIPIEQQIQQAVINQTHGQLLNYQINNSTHPLGGQISESLAQQLSQPIVPSLVHPLVSQMDQHTNNQINHTINQQMPHSLVQPINHQMSMNTNQTYNHHMYANNNMNNPINQAMYMIPNMVSNNNNLKNNNFNHNFNQNNNYNINDDPIGQMYNNNFDKENGNNIDPNMYYRNMDQMKQNKDNNLYDEDKDENEFAKNNNKYARSSVSESDDKYSDKENKKVQKRRGRPRKSDIELQEGKNHSIDEYNNKSDANNDNTQNESREESGYSTFIDENNKTVSYRVAYHPADAVWEKISGVKFGPMILTSQSRTTNVILSKKRSIELGNILHNLIYGYIYKGDNVRLTIGKESKNVQSGSSFFLPSYNDCSIHNDDEMGSAKIFLCFVYLN</sequence>
<feature type="compositionally biased region" description="Basic residues" evidence="1">
    <location>
        <begin position="864"/>
        <end position="874"/>
    </location>
</feature>
<dbReference type="EMBL" id="LK022881">
    <property type="protein sequence ID" value="VTZ67195.1"/>
    <property type="molecule type" value="Genomic_DNA"/>
</dbReference>
<dbReference type="RefSeq" id="XP_016653278.1">
    <property type="nucleotide sequence ID" value="XM_016799975.1"/>
</dbReference>
<name>A0A4V0K2Y3_PLACU</name>
<feature type="compositionally biased region" description="Basic and acidic residues" evidence="1">
    <location>
        <begin position="1174"/>
        <end position="1193"/>
    </location>
</feature>
<evidence type="ECO:0000313" key="2">
    <source>
        <dbReference type="EMBL" id="VTZ67195.1"/>
    </source>
</evidence>
<feature type="compositionally biased region" description="Polar residues" evidence="1">
    <location>
        <begin position="139"/>
        <end position="166"/>
    </location>
</feature>
<protein>
    <submittedName>
        <fullName evidence="2">Uncharacterized protein</fullName>
    </submittedName>
</protein>
<feature type="compositionally biased region" description="Polar residues" evidence="1">
    <location>
        <begin position="693"/>
        <end position="717"/>
    </location>
</feature>
<dbReference type="VEuPathDB" id="PlasmoDB:PCHAS_0406900"/>
<reference evidence="2 3" key="1">
    <citation type="journal article" date="2014" name="BMC Biol.">
        <title>A comprehensive evaluation of rodent malaria parasite genomes and gene expression.</title>
        <authorList>
            <person name="Otto T.D."/>
            <person name="Bohme U."/>
            <person name="Jackson A.P."/>
            <person name="Hunt M."/>
            <person name="Franke-Fayard B."/>
            <person name="Hoeijmakers W.A."/>
            <person name="Religa A.A."/>
            <person name="Robertson L."/>
            <person name="Sanders M."/>
            <person name="Ogun S.A."/>
            <person name="Cunningham D."/>
            <person name="Erhart A."/>
            <person name="Billker O."/>
            <person name="Khan S.M."/>
            <person name="Stunnenberg H.G."/>
            <person name="Langhorne J."/>
            <person name="Holder A.A."/>
            <person name="Waters A.P."/>
            <person name="Newbold C.I."/>
            <person name="Pain A."/>
            <person name="Berriman M."/>
            <person name="Janse C.J."/>
        </authorList>
    </citation>
    <scope>NUCLEOTIDE SEQUENCE [LARGE SCALE GENOMIC DNA]</scope>
    <source>
        <strain evidence="2 3">AS</strain>
    </source>
</reference>
<feature type="region of interest" description="Disordered" evidence="1">
    <location>
        <begin position="690"/>
        <end position="751"/>
    </location>
</feature>
<dbReference type="GeneID" id="3497991"/>
<accession>A0A4V0K2Y3</accession>
<feature type="region of interest" description="Disordered" evidence="1">
    <location>
        <begin position="129"/>
        <end position="187"/>
    </location>
</feature>
<feature type="compositionally biased region" description="Basic and acidic residues" evidence="1">
    <location>
        <begin position="1154"/>
        <end position="1165"/>
    </location>
</feature>
<feature type="compositionally biased region" description="Low complexity" evidence="1">
    <location>
        <begin position="723"/>
        <end position="734"/>
    </location>
</feature>
<feature type="compositionally biased region" description="Polar residues" evidence="1">
    <location>
        <begin position="1194"/>
        <end position="1204"/>
    </location>
</feature>
<feature type="region of interest" description="Disordered" evidence="1">
    <location>
        <begin position="830"/>
        <end position="885"/>
    </location>
</feature>